<organism evidence="2 3">
    <name type="scientific">Seminavis robusta</name>
    <dbReference type="NCBI Taxonomy" id="568900"/>
    <lineage>
        <taxon>Eukaryota</taxon>
        <taxon>Sar</taxon>
        <taxon>Stramenopiles</taxon>
        <taxon>Ochrophyta</taxon>
        <taxon>Bacillariophyta</taxon>
        <taxon>Bacillariophyceae</taxon>
        <taxon>Bacillariophycidae</taxon>
        <taxon>Naviculales</taxon>
        <taxon>Naviculaceae</taxon>
        <taxon>Seminavis</taxon>
    </lineage>
</organism>
<dbReference type="EMBL" id="CAICTM010000598">
    <property type="protein sequence ID" value="CAB9513558.1"/>
    <property type="molecule type" value="Genomic_DNA"/>
</dbReference>
<dbReference type="AlphaFoldDB" id="A0A9N8E321"/>
<name>A0A9N8E321_9STRA</name>
<comment type="caution">
    <text evidence="2">The sequence shown here is derived from an EMBL/GenBank/DDBJ whole genome shotgun (WGS) entry which is preliminary data.</text>
</comment>
<accession>A0A9N8E321</accession>
<protein>
    <submittedName>
        <fullName evidence="2">Uncharacterized protein</fullName>
    </submittedName>
</protein>
<sequence>MASVVVGFQSPSSTGVGKHRLGESSAISSSQSTDVDMEGLRSLGFTSGLCEALIRQKEETSHRFWILDNSGSMSIADGHRFVQSSRGEAQLSPCTRWNELQEAAIYHSKLAGFLQLPTEFQFLNSPGFFQKSFVVRNENDALKAQQTIKRAEPIGATPLTPTVESIRNKVKGMMPQLLQDGTSVSLVIATDGLPTDSMGYGGKAENAKFTKALGSLTSFPVTIVIRLCTDDESVVDFYGNLDNSLELNLDVLDDFAGEAQEVHTKNKWLSYGLPLHRFREGAFRSRLADLLDERKFTKDELRDFCGLLFGESVAMDGLPDPQADWAGFHREVDHLQAYEDLVYNPMTRQMAPWIQVPRLGACFTKPGKEPCRYISSRSDRLKRTTCNVKLQ</sequence>
<keyword evidence="3" id="KW-1185">Reference proteome</keyword>
<evidence type="ECO:0000313" key="2">
    <source>
        <dbReference type="EMBL" id="CAB9513558.1"/>
    </source>
</evidence>
<gene>
    <name evidence="2" type="ORF">SEMRO_599_G173190.1</name>
</gene>
<proteinExistence type="predicted"/>
<feature type="region of interest" description="Disordered" evidence="1">
    <location>
        <begin position="10"/>
        <end position="33"/>
    </location>
</feature>
<evidence type="ECO:0000313" key="3">
    <source>
        <dbReference type="Proteomes" id="UP001153069"/>
    </source>
</evidence>
<evidence type="ECO:0000256" key="1">
    <source>
        <dbReference type="SAM" id="MobiDB-lite"/>
    </source>
</evidence>
<dbReference type="Proteomes" id="UP001153069">
    <property type="component" value="Unassembled WGS sequence"/>
</dbReference>
<reference evidence="2" key="1">
    <citation type="submission" date="2020-06" db="EMBL/GenBank/DDBJ databases">
        <authorList>
            <consortium name="Plant Systems Biology data submission"/>
        </authorList>
    </citation>
    <scope>NUCLEOTIDE SEQUENCE</scope>
    <source>
        <strain evidence="2">D6</strain>
    </source>
</reference>
<dbReference type="OrthoDB" id="2142040at2759"/>